<dbReference type="InterPro" id="IPR041899">
    <property type="entry name" value="MAGE_WH2"/>
</dbReference>
<gene>
    <name evidence="3" type="ORF">PBRA_002382</name>
    <name evidence="4" type="ORF">PLBR_LOCUS908</name>
</gene>
<feature type="domain" description="MAGE" evidence="2">
    <location>
        <begin position="84"/>
        <end position="315"/>
    </location>
</feature>
<feature type="region of interest" description="Disordered" evidence="1">
    <location>
        <begin position="304"/>
        <end position="336"/>
    </location>
</feature>
<dbReference type="PANTHER" id="PTHR11736">
    <property type="entry name" value="MELANOMA-ASSOCIATED ANTIGEN MAGE ANTIGEN"/>
    <property type="match status" value="1"/>
</dbReference>
<reference evidence="4 6" key="2">
    <citation type="submission" date="2018-03" db="EMBL/GenBank/DDBJ databases">
        <authorList>
            <person name="Fogelqvist J."/>
        </authorList>
    </citation>
    <scope>NUCLEOTIDE SEQUENCE [LARGE SCALE GENOMIC DNA]</scope>
</reference>
<name>A0A0G4J3Q6_PLABS</name>
<dbReference type="STRING" id="37360.A0A0G4J3Q6"/>
<accession>A0A0G4J3Q6</accession>
<dbReference type="PANTHER" id="PTHR11736:SF14">
    <property type="entry name" value="NSE3 HOMOLOG, SMC5-SMC6 COMPLEX COMPONENT"/>
    <property type="match status" value="1"/>
</dbReference>
<dbReference type="InterPro" id="IPR002190">
    <property type="entry name" value="MHD_dom"/>
</dbReference>
<geneLocation type="mitochondrion" evidence="4"/>
<feature type="compositionally biased region" description="Acidic residues" evidence="1">
    <location>
        <begin position="49"/>
        <end position="63"/>
    </location>
</feature>
<evidence type="ECO:0000313" key="6">
    <source>
        <dbReference type="Proteomes" id="UP000290189"/>
    </source>
</evidence>
<dbReference type="AlphaFoldDB" id="A0A0G4J3Q6"/>
<evidence type="ECO:0000313" key="3">
    <source>
        <dbReference type="EMBL" id="CEP02117.1"/>
    </source>
</evidence>
<evidence type="ECO:0000313" key="5">
    <source>
        <dbReference type="Proteomes" id="UP000039324"/>
    </source>
</evidence>
<reference evidence="3 5" key="1">
    <citation type="submission" date="2015-02" db="EMBL/GenBank/DDBJ databases">
        <authorList>
            <person name="Chooi Y.-H."/>
        </authorList>
    </citation>
    <scope>NUCLEOTIDE SEQUENCE [LARGE SCALE GENOMIC DNA]</scope>
    <source>
        <strain evidence="3">E3</strain>
    </source>
</reference>
<organism evidence="3 5">
    <name type="scientific">Plasmodiophora brassicae</name>
    <name type="common">Clubroot disease agent</name>
    <dbReference type="NCBI Taxonomy" id="37360"/>
    <lineage>
        <taxon>Eukaryota</taxon>
        <taxon>Sar</taxon>
        <taxon>Rhizaria</taxon>
        <taxon>Endomyxa</taxon>
        <taxon>Phytomyxea</taxon>
        <taxon>Plasmodiophorida</taxon>
        <taxon>Plasmodiophoridae</taxon>
        <taxon>Plasmodiophora</taxon>
    </lineage>
</organism>
<dbReference type="PROSITE" id="PS50838">
    <property type="entry name" value="MAGE"/>
    <property type="match status" value="1"/>
</dbReference>
<keyword evidence="4" id="KW-0496">Mitochondrion</keyword>
<feature type="compositionally biased region" description="Acidic residues" evidence="1">
    <location>
        <begin position="16"/>
        <end position="26"/>
    </location>
</feature>
<dbReference type="Gene3D" id="1.10.10.1210">
    <property type="entry name" value="MAGE homology domain, winged helix WH2 motif"/>
    <property type="match status" value="1"/>
</dbReference>
<dbReference type="EMBL" id="CDSF01000122">
    <property type="protein sequence ID" value="CEP02117.1"/>
    <property type="molecule type" value="Genomic_DNA"/>
</dbReference>
<keyword evidence="5" id="KW-1185">Reference proteome</keyword>
<dbReference type="OrthoDB" id="205198at2759"/>
<dbReference type="Gene3D" id="1.10.10.1200">
    <property type="entry name" value="MAGE homology domain, winged helix WH1 motif"/>
    <property type="match status" value="1"/>
</dbReference>
<evidence type="ECO:0000313" key="4">
    <source>
        <dbReference type="EMBL" id="SPQ93693.1"/>
    </source>
</evidence>
<feature type="region of interest" description="Disordered" evidence="1">
    <location>
        <begin position="1"/>
        <end position="81"/>
    </location>
</feature>
<sequence>MAAGGRGRLRRRVDREEDGGNDDDDVIERPRRRQRVARNAGRPRSQVSSDDEESAADDDDDDREERGASPQRRNEANGSGVSLLDGVVGDVMRYVLFRNIDHGPCRSSDLSKAVLKAYNGPYKAPQIVKIAGERLNKVFGYDLVITDVIDSRGIRHRANADARDKVVGSRPKAYVLKNAIDNPAWIAHINAKDEGFAAQRGLLLFIYSILYLKNGAIDEASLLAYLGKVGLGASVRHEAFGSVTAQLQAFVKQQYLHRRKKSDVVLDKDEEAGVAFEYQVGPRGLQVTSKRQIREFLASLMGAELKPTDSELDDEEDAEDDNPPEDVPRRRRSARA</sequence>
<dbReference type="GO" id="GO:0005634">
    <property type="term" value="C:nucleus"/>
    <property type="evidence" value="ECO:0007669"/>
    <property type="project" value="TreeGrafter"/>
</dbReference>
<dbReference type="InterPro" id="IPR041898">
    <property type="entry name" value="MAGE_WH1"/>
</dbReference>
<dbReference type="Proteomes" id="UP000039324">
    <property type="component" value="Unassembled WGS sequence"/>
</dbReference>
<protein>
    <recommendedName>
        <fullName evidence="2">MAGE domain-containing protein</fullName>
    </recommendedName>
</protein>
<feature type="compositionally biased region" description="Basic and acidic residues" evidence="1">
    <location>
        <begin position="64"/>
        <end position="75"/>
    </location>
</feature>
<evidence type="ECO:0000256" key="1">
    <source>
        <dbReference type="SAM" id="MobiDB-lite"/>
    </source>
</evidence>
<evidence type="ECO:0000259" key="2">
    <source>
        <dbReference type="PROSITE" id="PS50838"/>
    </source>
</evidence>
<dbReference type="Pfam" id="PF01454">
    <property type="entry name" value="MAGE"/>
    <property type="match status" value="1"/>
</dbReference>
<dbReference type="Proteomes" id="UP000290189">
    <property type="component" value="Unassembled WGS sequence"/>
</dbReference>
<dbReference type="OMA" id="KITYSWG"/>
<dbReference type="InterPro" id="IPR037445">
    <property type="entry name" value="MAGE"/>
</dbReference>
<proteinExistence type="predicted"/>
<dbReference type="SMART" id="SM01373">
    <property type="entry name" value="MAGE"/>
    <property type="match status" value="1"/>
</dbReference>
<dbReference type="EMBL" id="OVEO01000001">
    <property type="protein sequence ID" value="SPQ93693.1"/>
    <property type="molecule type" value="Genomic_DNA"/>
</dbReference>
<feature type="compositionally biased region" description="Acidic residues" evidence="1">
    <location>
        <begin position="310"/>
        <end position="324"/>
    </location>
</feature>